<evidence type="ECO:0000256" key="4">
    <source>
        <dbReference type="ARBA" id="ARBA00023163"/>
    </source>
</evidence>
<keyword evidence="4" id="KW-0804">Transcription</keyword>
<dbReference type="RefSeq" id="WP_307481169.1">
    <property type="nucleotide sequence ID" value="NZ_JAUTBF010000001.1"/>
</dbReference>
<evidence type="ECO:0000259" key="5">
    <source>
        <dbReference type="Pfam" id="PF04539"/>
    </source>
</evidence>
<reference evidence="8 9" key="1">
    <citation type="submission" date="2023-07" db="EMBL/GenBank/DDBJ databases">
        <title>Functional and genomic diversity of the sorghum phyllosphere microbiome.</title>
        <authorList>
            <person name="Shade A."/>
        </authorList>
    </citation>
    <scope>NUCLEOTIDE SEQUENCE [LARGE SCALE GENOMIC DNA]</scope>
    <source>
        <strain evidence="8 9">SORGH_AS_1207</strain>
    </source>
</reference>
<dbReference type="Proteomes" id="UP001226691">
    <property type="component" value="Unassembled WGS sequence"/>
</dbReference>
<dbReference type="InterPro" id="IPR013324">
    <property type="entry name" value="RNA_pol_sigma_r3/r4-like"/>
</dbReference>
<organism evidence="8 9">
    <name type="scientific">Microbacterium trichothecenolyticum</name>
    <name type="common">Aureobacterium trichothecenolyticum</name>
    <dbReference type="NCBI Taxonomy" id="69370"/>
    <lineage>
        <taxon>Bacteria</taxon>
        <taxon>Bacillati</taxon>
        <taxon>Actinomycetota</taxon>
        <taxon>Actinomycetes</taxon>
        <taxon>Micrococcales</taxon>
        <taxon>Microbacteriaceae</taxon>
        <taxon>Microbacterium</taxon>
    </lineage>
</organism>
<protein>
    <submittedName>
        <fullName evidence="8">RNA polymerase sigma-B factor</fullName>
    </submittedName>
</protein>
<accession>A0ABU0TSF2</accession>
<dbReference type="Pfam" id="PF04542">
    <property type="entry name" value="Sigma70_r2"/>
    <property type="match status" value="1"/>
</dbReference>
<proteinExistence type="predicted"/>
<dbReference type="SUPFAM" id="SSF88946">
    <property type="entry name" value="Sigma2 domain of RNA polymerase sigma factors"/>
    <property type="match status" value="1"/>
</dbReference>
<dbReference type="PANTHER" id="PTHR30385:SF4">
    <property type="entry name" value="RNA POLYMERASE SIGMA-E FACTOR"/>
    <property type="match status" value="1"/>
</dbReference>
<evidence type="ECO:0000256" key="2">
    <source>
        <dbReference type="ARBA" id="ARBA00023082"/>
    </source>
</evidence>
<dbReference type="Pfam" id="PF04545">
    <property type="entry name" value="Sigma70_r4"/>
    <property type="match status" value="1"/>
</dbReference>
<dbReference type="PRINTS" id="PR00046">
    <property type="entry name" value="SIGMA70FCT"/>
</dbReference>
<keyword evidence="3" id="KW-0238">DNA-binding</keyword>
<evidence type="ECO:0000256" key="1">
    <source>
        <dbReference type="ARBA" id="ARBA00023015"/>
    </source>
</evidence>
<evidence type="ECO:0000259" key="7">
    <source>
        <dbReference type="Pfam" id="PF04545"/>
    </source>
</evidence>
<comment type="caution">
    <text evidence="8">The sequence shown here is derived from an EMBL/GenBank/DDBJ whole genome shotgun (WGS) entry which is preliminary data.</text>
</comment>
<dbReference type="InterPro" id="IPR014284">
    <property type="entry name" value="RNA_pol_sigma-70_dom"/>
</dbReference>
<feature type="domain" description="RNA polymerase sigma-70 region 4" evidence="7">
    <location>
        <begin position="183"/>
        <end position="229"/>
    </location>
</feature>
<dbReference type="InterPro" id="IPR007627">
    <property type="entry name" value="RNA_pol_sigma70_r2"/>
</dbReference>
<dbReference type="InterPro" id="IPR013325">
    <property type="entry name" value="RNA_pol_sigma_r2"/>
</dbReference>
<name>A0ABU0TSF2_MICTR</name>
<sequence>MIRSASSQELAQRLTLDNLALARSVARRFFSRATARDDDLVQVAYIGLWNAARRFDPERGASFAAFAVPTISGEIKRHLRDHGWFVRPPRTVQDLRSRIGEASPRLAQRLGRRPSVAELTADLGSRDELVREAIDSRHSLRPASLDVSVGVEGESTLADVLSDGGSELERVELSAVLWAAQRALTPRERRVVHLRFFEDRTQQDIADELGVTQMQVSRILTKSLGILRESIVHGSRPLPAAS</sequence>
<keyword evidence="1" id="KW-0805">Transcription regulation</keyword>
<dbReference type="InterPro" id="IPR000943">
    <property type="entry name" value="RNA_pol_sigma70"/>
</dbReference>
<dbReference type="InterPro" id="IPR007624">
    <property type="entry name" value="RNA_pol_sigma70_r3"/>
</dbReference>
<dbReference type="CDD" id="cd06171">
    <property type="entry name" value="Sigma70_r4"/>
    <property type="match status" value="1"/>
</dbReference>
<dbReference type="PANTHER" id="PTHR30385">
    <property type="entry name" value="SIGMA FACTOR F FLAGELLAR"/>
    <property type="match status" value="1"/>
</dbReference>
<dbReference type="EMBL" id="JAUTBF010000001">
    <property type="protein sequence ID" value="MDQ1122606.1"/>
    <property type="molecule type" value="Genomic_DNA"/>
</dbReference>
<feature type="domain" description="RNA polymerase sigma-70 region 3" evidence="5">
    <location>
        <begin position="96"/>
        <end position="165"/>
    </location>
</feature>
<dbReference type="Gene3D" id="1.20.120.1810">
    <property type="match status" value="1"/>
</dbReference>
<dbReference type="SUPFAM" id="SSF88659">
    <property type="entry name" value="Sigma3 and sigma4 domains of RNA polymerase sigma factors"/>
    <property type="match status" value="2"/>
</dbReference>
<dbReference type="NCBIfam" id="TIGR02937">
    <property type="entry name" value="sigma70-ECF"/>
    <property type="match status" value="1"/>
</dbReference>
<dbReference type="InterPro" id="IPR007630">
    <property type="entry name" value="RNA_pol_sigma70_r4"/>
</dbReference>
<keyword evidence="2" id="KW-0731">Sigma factor</keyword>
<dbReference type="Gene3D" id="1.20.140.160">
    <property type="match status" value="1"/>
</dbReference>
<gene>
    <name evidence="8" type="ORF">QE412_001179</name>
</gene>
<keyword evidence="9" id="KW-1185">Reference proteome</keyword>
<dbReference type="Pfam" id="PF04539">
    <property type="entry name" value="Sigma70_r3"/>
    <property type="match status" value="1"/>
</dbReference>
<evidence type="ECO:0000259" key="6">
    <source>
        <dbReference type="Pfam" id="PF04542"/>
    </source>
</evidence>
<evidence type="ECO:0000313" key="9">
    <source>
        <dbReference type="Proteomes" id="UP001226691"/>
    </source>
</evidence>
<evidence type="ECO:0000256" key="3">
    <source>
        <dbReference type="ARBA" id="ARBA00023125"/>
    </source>
</evidence>
<feature type="domain" description="RNA polymerase sigma-70 region 2" evidence="6">
    <location>
        <begin position="18"/>
        <end position="84"/>
    </location>
</feature>
<evidence type="ECO:0000313" key="8">
    <source>
        <dbReference type="EMBL" id="MDQ1122606.1"/>
    </source>
</evidence>